<evidence type="ECO:0000313" key="2">
    <source>
        <dbReference type="Proteomes" id="UP000823486"/>
    </source>
</evidence>
<evidence type="ECO:0008006" key="3">
    <source>
        <dbReference type="Google" id="ProtNLM"/>
    </source>
</evidence>
<evidence type="ECO:0000313" key="1">
    <source>
        <dbReference type="EMBL" id="MBM7693918.1"/>
    </source>
</evidence>
<protein>
    <recommendedName>
        <fullName evidence="3">Sporulation histidine kinase inhibitor Sda</fullName>
    </recommendedName>
</protein>
<gene>
    <name evidence="1" type="ORF">JOC77_003362</name>
</gene>
<comment type="caution">
    <text evidence="1">The sequence shown here is derived from an EMBL/GenBank/DDBJ whole genome shotgun (WGS) entry which is preliminary data.</text>
</comment>
<organism evidence="1 2">
    <name type="scientific">Peribacillus deserti</name>
    <dbReference type="NCBI Taxonomy" id="673318"/>
    <lineage>
        <taxon>Bacteria</taxon>
        <taxon>Bacillati</taxon>
        <taxon>Bacillota</taxon>
        <taxon>Bacilli</taxon>
        <taxon>Bacillales</taxon>
        <taxon>Bacillaceae</taxon>
        <taxon>Peribacillus</taxon>
    </lineage>
</organism>
<dbReference type="RefSeq" id="WP_204545100.1">
    <property type="nucleotide sequence ID" value="NZ_JAFBFI010000016.1"/>
</dbReference>
<sequence length="49" mass="5601">MVDEEERLIFLKELGHLIDEYKNCHNEGVQRSICDDILLLCGALVSNPD</sequence>
<keyword evidence="2" id="KW-1185">Reference proteome</keyword>
<dbReference type="EMBL" id="JAFBFI010000016">
    <property type="protein sequence ID" value="MBM7693918.1"/>
    <property type="molecule type" value="Genomic_DNA"/>
</dbReference>
<dbReference type="Proteomes" id="UP000823486">
    <property type="component" value="Unassembled WGS sequence"/>
</dbReference>
<name>A0ABS2QL62_9BACI</name>
<accession>A0ABS2QL62</accession>
<reference evidence="1 2" key="1">
    <citation type="submission" date="2021-01" db="EMBL/GenBank/DDBJ databases">
        <title>Genomic Encyclopedia of Type Strains, Phase IV (KMG-IV): sequencing the most valuable type-strain genomes for metagenomic binning, comparative biology and taxonomic classification.</title>
        <authorList>
            <person name="Goeker M."/>
        </authorList>
    </citation>
    <scope>NUCLEOTIDE SEQUENCE [LARGE SCALE GENOMIC DNA]</scope>
    <source>
        <strain evidence="1 2">DSM 105482</strain>
    </source>
</reference>
<proteinExistence type="predicted"/>